<keyword evidence="2" id="KW-0472">Membrane</keyword>
<evidence type="ECO:0008006" key="5">
    <source>
        <dbReference type="Google" id="ProtNLM"/>
    </source>
</evidence>
<keyword evidence="2" id="KW-1133">Transmembrane helix</keyword>
<dbReference type="Gene3D" id="3.40.50.1000">
    <property type="entry name" value="HAD superfamily/HAD-like"/>
    <property type="match status" value="1"/>
</dbReference>
<feature type="transmembrane region" description="Helical" evidence="2">
    <location>
        <begin position="20"/>
        <end position="45"/>
    </location>
</feature>
<gene>
    <name evidence="3" type="ORF">NCTC10036_04732</name>
</gene>
<dbReference type="Pfam" id="PF12710">
    <property type="entry name" value="HAD"/>
    <property type="match status" value="1"/>
</dbReference>
<name>A0A3S5F2T0_SERRU</name>
<dbReference type="InterPro" id="IPR036412">
    <property type="entry name" value="HAD-like_sf"/>
</dbReference>
<evidence type="ECO:0000313" key="4">
    <source>
        <dbReference type="Proteomes" id="UP000281904"/>
    </source>
</evidence>
<dbReference type="Proteomes" id="UP000281904">
    <property type="component" value="Chromosome"/>
</dbReference>
<proteinExistence type="predicted"/>
<dbReference type="EMBL" id="LR134493">
    <property type="protein sequence ID" value="VEI72549.1"/>
    <property type="molecule type" value="Genomic_DNA"/>
</dbReference>
<keyword evidence="2" id="KW-0812">Transmembrane</keyword>
<dbReference type="GO" id="GO:0046872">
    <property type="term" value="F:metal ion binding"/>
    <property type="evidence" value="ECO:0007669"/>
    <property type="project" value="UniProtKB-KW"/>
</dbReference>
<dbReference type="RefSeq" id="WP_126533432.1">
    <property type="nucleotide sequence ID" value="NZ_JAMWJM010000001.1"/>
</dbReference>
<sequence length="202" mass="23151">MKYIAYDLDGTLVKFNTFKVWVILSFLLSLVCFRISFLTRFIGLVKSRKKGNLDRLGFKISLLALQANSAFWEKIGDIYGRWLAKYFLRKDLLALHENAVRCLATAAPDIYAIPFSLQTKAFDTVICSHFIGDNDYIETLNENKKSAVLETFSSHPDILFTDHYDDIPLIQSCKFSYLVSPDKSSKEKFISTLSVDTYKIID</sequence>
<organism evidence="3 4">
    <name type="scientific">Serratia rubidaea</name>
    <name type="common">Serratia marinorubra</name>
    <dbReference type="NCBI Taxonomy" id="61652"/>
    <lineage>
        <taxon>Bacteria</taxon>
        <taxon>Pseudomonadati</taxon>
        <taxon>Pseudomonadota</taxon>
        <taxon>Gammaproteobacteria</taxon>
        <taxon>Enterobacterales</taxon>
        <taxon>Yersiniaceae</taxon>
        <taxon>Serratia</taxon>
    </lineage>
</organism>
<dbReference type="Gene3D" id="1.20.1440.100">
    <property type="entry name" value="SG protein - dephosphorylation function"/>
    <property type="match status" value="1"/>
</dbReference>
<evidence type="ECO:0000256" key="1">
    <source>
        <dbReference type="ARBA" id="ARBA00022723"/>
    </source>
</evidence>
<evidence type="ECO:0000313" key="3">
    <source>
        <dbReference type="EMBL" id="VEI72549.1"/>
    </source>
</evidence>
<protein>
    <recommendedName>
        <fullName evidence="5">HAD hydrolase, family IB</fullName>
    </recommendedName>
</protein>
<dbReference type="SUPFAM" id="SSF56784">
    <property type="entry name" value="HAD-like"/>
    <property type="match status" value="1"/>
</dbReference>
<evidence type="ECO:0000256" key="2">
    <source>
        <dbReference type="SAM" id="Phobius"/>
    </source>
</evidence>
<dbReference type="InterPro" id="IPR023214">
    <property type="entry name" value="HAD_sf"/>
</dbReference>
<dbReference type="AlphaFoldDB" id="A0A3S5F2T0"/>
<keyword evidence="1" id="KW-0479">Metal-binding</keyword>
<reference evidence="3 4" key="1">
    <citation type="submission" date="2018-12" db="EMBL/GenBank/DDBJ databases">
        <authorList>
            <consortium name="Pathogen Informatics"/>
        </authorList>
    </citation>
    <scope>NUCLEOTIDE SEQUENCE [LARGE SCALE GENOMIC DNA]</scope>
    <source>
        <strain evidence="3 4">NCTC10036</strain>
    </source>
</reference>
<accession>A0A3S5F2T0</accession>